<dbReference type="GO" id="GO:0000938">
    <property type="term" value="C:GARP complex"/>
    <property type="evidence" value="ECO:0007669"/>
    <property type="project" value="InterPro"/>
</dbReference>
<organism evidence="10 11">
    <name type="scientific">Jaminaea rosea</name>
    <dbReference type="NCBI Taxonomy" id="1569628"/>
    <lineage>
        <taxon>Eukaryota</taxon>
        <taxon>Fungi</taxon>
        <taxon>Dikarya</taxon>
        <taxon>Basidiomycota</taxon>
        <taxon>Ustilaginomycotina</taxon>
        <taxon>Exobasidiomycetes</taxon>
        <taxon>Microstromatales</taxon>
        <taxon>Microstromatales incertae sedis</taxon>
        <taxon>Jaminaea</taxon>
    </lineage>
</organism>
<dbReference type="InterPro" id="IPR039766">
    <property type="entry name" value="Vps53"/>
</dbReference>
<evidence type="ECO:0000313" key="10">
    <source>
        <dbReference type="EMBL" id="PWN30868.1"/>
    </source>
</evidence>
<evidence type="ECO:0000259" key="8">
    <source>
        <dbReference type="Pfam" id="PF04100"/>
    </source>
</evidence>
<dbReference type="PANTHER" id="PTHR12820:SF0">
    <property type="entry name" value="VACUOLAR PROTEIN SORTING-ASSOCIATED PROTEIN 53 HOMOLOG"/>
    <property type="match status" value="1"/>
</dbReference>
<dbReference type="GO" id="GO:0042147">
    <property type="term" value="P:retrograde transport, endosome to Golgi"/>
    <property type="evidence" value="ECO:0007669"/>
    <property type="project" value="InterPro"/>
</dbReference>
<evidence type="ECO:0000256" key="7">
    <source>
        <dbReference type="SAM" id="MobiDB-lite"/>
    </source>
</evidence>
<name>A0A316V1I7_9BASI</name>
<evidence type="ECO:0000256" key="1">
    <source>
        <dbReference type="ARBA" id="ARBA00004150"/>
    </source>
</evidence>
<reference evidence="10 11" key="1">
    <citation type="journal article" date="2018" name="Mol. Biol. Evol.">
        <title>Broad Genomic Sampling Reveals a Smut Pathogenic Ancestry of the Fungal Clade Ustilaginomycotina.</title>
        <authorList>
            <person name="Kijpornyongpan T."/>
            <person name="Mondo S.J."/>
            <person name="Barry K."/>
            <person name="Sandor L."/>
            <person name="Lee J."/>
            <person name="Lipzen A."/>
            <person name="Pangilinan J."/>
            <person name="LaButti K."/>
            <person name="Hainaut M."/>
            <person name="Henrissat B."/>
            <person name="Grigoriev I.V."/>
            <person name="Spatafora J.W."/>
            <person name="Aime M.C."/>
        </authorList>
    </citation>
    <scope>NUCLEOTIDE SEQUENCE [LARGE SCALE GENOMIC DNA]</scope>
    <source>
        <strain evidence="10 11">MCA 5214</strain>
    </source>
</reference>
<feature type="domain" description="Vps53 C-terminal" evidence="9">
    <location>
        <begin position="575"/>
        <end position="633"/>
    </location>
</feature>
<dbReference type="RefSeq" id="XP_025365480.1">
    <property type="nucleotide sequence ID" value="XM_025507627.1"/>
</dbReference>
<dbReference type="InterPro" id="IPR038260">
    <property type="entry name" value="Vps53_C_sf"/>
</dbReference>
<dbReference type="Pfam" id="PF04100">
    <property type="entry name" value="Vps53_N"/>
    <property type="match status" value="1"/>
</dbReference>
<feature type="region of interest" description="Disordered" evidence="7">
    <location>
        <begin position="308"/>
        <end position="332"/>
    </location>
</feature>
<dbReference type="EMBL" id="KZ819662">
    <property type="protein sequence ID" value="PWN30868.1"/>
    <property type="molecule type" value="Genomic_DNA"/>
</dbReference>
<keyword evidence="4" id="KW-0967">Endosome</keyword>
<evidence type="ECO:0000256" key="3">
    <source>
        <dbReference type="ARBA" id="ARBA00008628"/>
    </source>
</evidence>
<dbReference type="InterPro" id="IPR007234">
    <property type="entry name" value="Vps53_N"/>
</dbReference>
<dbReference type="GO" id="GO:0005829">
    <property type="term" value="C:cytosol"/>
    <property type="evidence" value="ECO:0007669"/>
    <property type="project" value="GOC"/>
</dbReference>
<dbReference type="Proteomes" id="UP000245884">
    <property type="component" value="Unassembled WGS sequence"/>
</dbReference>
<keyword evidence="11" id="KW-1185">Reference proteome</keyword>
<evidence type="ECO:0000313" key="11">
    <source>
        <dbReference type="Proteomes" id="UP000245884"/>
    </source>
</evidence>
<evidence type="ECO:0000256" key="4">
    <source>
        <dbReference type="ARBA" id="ARBA00022753"/>
    </source>
</evidence>
<feature type="domain" description="Vps53 N-terminal" evidence="8">
    <location>
        <begin position="1"/>
        <end position="301"/>
    </location>
</feature>
<evidence type="ECO:0000256" key="5">
    <source>
        <dbReference type="ARBA" id="ARBA00023034"/>
    </source>
</evidence>
<gene>
    <name evidence="10" type="ORF">BDZ90DRAFT_248516</name>
</gene>
<dbReference type="InterPro" id="IPR031745">
    <property type="entry name" value="Vps53_C"/>
</dbReference>
<dbReference type="Gene3D" id="1.10.357.110">
    <property type="entry name" value="Vacuolar protein sorting-associated protein 53, C-terminus"/>
    <property type="match status" value="1"/>
</dbReference>
<proteinExistence type="inferred from homology"/>
<comment type="similarity">
    <text evidence="3">Belongs to the VPS53 family.</text>
</comment>
<feature type="non-terminal residue" evidence="10">
    <location>
        <position position="765"/>
    </location>
</feature>
<dbReference type="GO" id="GO:0010008">
    <property type="term" value="C:endosome membrane"/>
    <property type="evidence" value="ECO:0007669"/>
    <property type="project" value="UniProtKB-SubCell"/>
</dbReference>
<accession>A0A316V1I7</accession>
<dbReference type="PANTHER" id="PTHR12820">
    <property type="entry name" value="VACUOLAR SORTING PROTEIN 53"/>
    <property type="match status" value="1"/>
</dbReference>
<keyword evidence="5" id="KW-0333">Golgi apparatus</keyword>
<feature type="compositionally biased region" description="Polar residues" evidence="7">
    <location>
        <begin position="308"/>
        <end position="317"/>
    </location>
</feature>
<dbReference type="Pfam" id="PF16854">
    <property type="entry name" value="VPS53_C"/>
    <property type="match status" value="1"/>
</dbReference>
<comment type="subcellular location">
    <subcellularLocation>
        <location evidence="2">Endosome membrane</location>
        <topology evidence="2">Peripheral membrane protein</topology>
    </subcellularLocation>
    <subcellularLocation>
        <location evidence="1">Golgi apparatus</location>
        <location evidence="1">trans-Golgi network membrane</location>
        <topology evidence="1">Peripheral membrane protein</topology>
    </subcellularLocation>
</comment>
<evidence type="ECO:0000259" key="9">
    <source>
        <dbReference type="Pfam" id="PF16854"/>
    </source>
</evidence>
<dbReference type="AlphaFoldDB" id="A0A316V1I7"/>
<dbReference type="GeneID" id="37029450"/>
<dbReference type="STRING" id="1569628.A0A316V1I7"/>
<dbReference type="OrthoDB" id="10261632at2759"/>
<protein>
    <submittedName>
        <fullName evidence="10">Uncharacterized protein</fullName>
    </submittedName>
</protein>
<evidence type="ECO:0000256" key="2">
    <source>
        <dbReference type="ARBA" id="ARBA00004481"/>
    </source>
</evidence>
<sequence length="765" mass="84128">MRDLFERLEMIRTKATSSEKTVKDITGDIRSLDTAKNNLVASMTTLRRLQMLESGAIQLQSLTDERNLREAAQSLDAVKALQTSFKTFMAVERVATTSRRIADAQQRLKTAAMEEYENFLQEAGSTTPIRSTAVPDAALALDAIGSDAVNALLDWYCALQLREYRRIFRATDEAGQLDNVSRRFAWFRRVVKQHDEEHSGGFLEGWQAAKALTARFADITREDIKSALIRERPKLQVTTLLEALQATMEYEAQASKRFGGVPFSQIYAANPRPNISSVFEPYLGLFVEAQDKALAELMANYRRQGTTLPSQADITNNAGGPPPASSPGSHPTVLPSSTELFYFYRQSLEQCSRLTNRSAFRDLITVFRRYLRAYGEDVLRAALLSARPPRPDGRRSTSLSTDTRTSVQDLQRWCLVLNTADYCANTCTQLEQRLKAKIHEEYKEQVTLEPDREVFEAIVAAAVTVLTREGEMAVEPGIPHKMMRGGSGNVQPWLSLTQVHGKSSYVDEVRTSLESVAVVVRQDVENKRYVRSWCDRTAHVVLLKWTHALVRLLLQRPSTPGQQPTSLGRSRPAIEQLLVDLYEIKATLLELPQHTPSEQSSASALGYARHVERNVGRVEALLRLMLVPLDEGDATSQKGELREEAFLSEYVRLCAVDLTGAPGDAGPESGLASLANLQKAIDLKCGNAPGAGGGGTAGARLSDALVDRFFALVDAAVAAKATGSESVAGRDDRPTPAGLATLLSTLEMDPPPPGALVTPPPALDF</sequence>
<keyword evidence="6" id="KW-0472">Membrane</keyword>
<evidence type="ECO:0000256" key="6">
    <source>
        <dbReference type="ARBA" id="ARBA00023136"/>
    </source>
</evidence>